<dbReference type="RefSeq" id="WP_110629235.1">
    <property type="nucleotide sequence ID" value="NZ_BNBR01000005.1"/>
</dbReference>
<organism evidence="1 2">
    <name type="scientific">Streptomyces griseosporeus</name>
    <dbReference type="NCBI Taxonomy" id="1910"/>
    <lineage>
        <taxon>Bacteria</taxon>
        <taxon>Bacillati</taxon>
        <taxon>Actinomycetota</taxon>
        <taxon>Actinomycetes</taxon>
        <taxon>Kitasatosporales</taxon>
        <taxon>Streptomycetaceae</taxon>
        <taxon>Streptomyces</taxon>
    </lineage>
</organism>
<dbReference type="SUPFAM" id="SSF55961">
    <property type="entry name" value="Bet v1-like"/>
    <property type="match status" value="1"/>
</dbReference>
<accession>A0ABV3KJL2</accession>
<dbReference type="Proteomes" id="UP001553148">
    <property type="component" value="Unassembled WGS sequence"/>
</dbReference>
<dbReference type="InterPro" id="IPR023393">
    <property type="entry name" value="START-like_dom_sf"/>
</dbReference>
<dbReference type="EMBL" id="JBFAUJ010000002">
    <property type="protein sequence ID" value="MEV8459075.1"/>
    <property type="molecule type" value="Genomic_DNA"/>
</dbReference>
<dbReference type="Gene3D" id="3.30.530.20">
    <property type="match status" value="1"/>
</dbReference>
<dbReference type="CDD" id="cd07812">
    <property type="entry name" value="SRPBCC"/>
    <property type="match status" value="1"/>
</dbReference>
<evidence type="ECO:0000313" key="1">
    <source>
        <dbReference type="EMBL" id="MEV8459075.1"/>
    </source>
</evidence>
<gene>
    <name evidence="1" type="ORF">AB0470_05945</name>
</gene>
<name>A0ABV3KJL2_STRGS</name>
<protein>
    <submittedName>
        <fullName evidence="1">SRPBCC family protein</fullName>
    </submittedName>
</protein>
<keyword evidence="2" id="KW-1185">Reference proteome</keyword>
<comment type="caution">
    <text evidence="1">The sequence shown here is derived from an EMBL/GenBank/DDBJ whole genome shotgun (WGS) entry which is preliminary data.</text>
</comment>
<evidence type="ECO:0000313" key="2">
    <source>
        <dbReference type="Proteomes" id="UP001553148"/>
    </source>
</evidence>
<sequence length="173" mass="19045">MRLADSPGVECAAEIAADPQRVWELVSDIATSARHSPELQEVEWLDGADGPAVGACFAGRNRNSGLGEWRTVSRITRMSRPHVFEWEVVHYNDRRHGEPLAVWTYTLEPLADGSGTLVRHGMRIGSARGPLHDVVELHPEREEQIVTGRLALLRAGIQTTLAGLRAEAEGRLV</sequence>
<proteinExistence type="predicted"/>
<reference evidence="1 2" key="1">
    <citation type="submission" date="2024-06" db="EMBL/GenBank/DDBJ databases">
        <title>The Natural Products Discovery Center: Release of the First 8490 Sequenced Strains for Exploring Actinobacteria Biosynthetic Diversity.</title>
        <authorList>
            <person name="Kalkreuter E."/>
            <person name="Kautsar S.A."/>
            <person name="Yang D."/>
            <person name="Bader C.D."/>
            <person name="Teijaro C.N."/>
            <person name="Fluegel L."/>
            <person name="Davis C.M."/>
            <person name="Simpson J.R."/>
            <person name="Lauterbach L."/>
            <person name="Steele A.D."/>
            <person name="Gui C."/>
            <person name="Meng S."/>
            <person name="Li G."/>
            <person name="Viehrig K."/>
            <person name="Ye F."/>
            <person name="Su P."/>
            <person name="Kiefer A.F."/>
            <person name="Nichols A."/>
            <person name="Cepeda A.J."/>
            <person name="Yan W."/>
            <person name="Fan B."/>
            <person name="Jiang Y."/>
            <person name="Adhikari A."/>
            <person name="Zheng C.-J."/>
            <person name="Schuster L."/>
            <person name="Cowan T.M."/>
            <person name="Smanski M.J."/>
            <person name="Chevrette M.G."/>
            <person name="De Carvalho L.P.S."/>
            <person name="Shen B."/>
        </authorList>
    </citation>
    <scope>NUCLEOTIDE SEQUENCE [LARGE SCALE GENOMIC DNA]</scope>
    <source>
        <strain evidence="1 2">NPDC052360</strain>
    </source>
</reference>
<dbReference type="Pfam" id="PF10604">
    <property type="entry name" value="Polyketide_cyc2"/>
    <property type="match status" value="1"/>
</dbReference>
<dbReference type="InterPro" id="IPR019587">
    <property type="entry name" value="Polyketide_cyclase/dehydratase"/>
</dbReference>